<dbReference type="Proteomes" id="UP000470082">
    <property type="component" value="Unassembled WGS sequence"/>
</dbReference>
<dbReference type="AlphaFoldDB" id="A0A7X2T456"/>
<keyword evidence="1" id="KW-1133">Transmembrane helix</keyword>
<keyword evidence="3" id="KW-1185">Reference proteome</keyword>
<sequence length="176" mass="19161">MNTKKISMVALAICINLIGAQIALLFRLPIYLDCIGTVLIAALYGPVYGMIPNVLSGTIFFMMGDAFSLYYAPVGILLGLLTGWIWKYKKDNFVSLLITTLIVVLPTSFCSACITAYLFGGITSSGSSILVQLLKTPLGLTIACFVVQVLTDFIDKFVAMALVSIVDKRIPDKYKK</sequence>
<comment type="caution">
    <text evidence="2">The sequence shown here is derived from an EMBL/GenBank/DDBJ whole genome shotgun (WGS) entry which is preliminary data.</text>
</comment>
<dbReference type="RefSeq" id="WP_154461093.1">
    <property type="nucleotide sequence ID" value="NZ_JAQYTQ010000047.1"/>
</dbReference>
<proteinExistence type="predicted"/>
<evidence type="ECO:0000313" key="3">
    <source>
        <dbReference type="Proteomes" id="UP000470082"/>
    </source>
</evidence>
<feature type="transmembrane region" description="Helical" evidence="1">
    <location>
        <begin position="93"/>
        <end position="120"/>
    </location>
</feature>
<gene>
    <name evidence="2" type="ORF">FYJ50_08615</name>
</gene>
<feature type="transmembrane region" description="Helical" evidence="1">
    <location>
        <begin position="38"/>
        <end position="63"/>
    </location>
</feature>
<feature type="transmembrane region" description="Helical" evidence="1">
    <location>
        <begin position="69"/>
        <end position="86"/>
    </location>
</feature>
<protein>
    <submittedName>
        <fullName evidence="2">ECF transporter S component</fullName>
    </submittedName>
</protein>
<reference evidence="2 3" key="1">
    <citation type="submission" date="2019-08" db="EMBL/GenBank/DDBJ databases">
        <title>In-depth cultivation of the pig gut microbiome towards novel bacterial diversity and tailored functional studies.</title>
        <authorList>
            <person name="Wylensek D."/>
            <person name="Hitch T.C.A."/>
            <person name="Clavel T."/>
        </authorList>
    </citation>
    <scope>NUCLEOTIDE SEQUENCE [LARGE SCALE GENOMIC DNA]</scope>
    <source>
        <strain evidence="2 3">LKV-178-WT-2G</strain>
    </source>
</reference>
<evidence type="ECO:0000256" key="1">
    <source>
        <dbReference type="SAM" id="Phobius"/>
    </source>
</evidence>
<organism evidence="2 3">
    <name type="scientific">Floccifex porci</name>
    <dbReference type="NCBI Taxonomy" id="2606629"/>
    <lineage>
        <taxon>Bacteria</taxon>
        <taxon>Bacillati</taxon>
        <taxon>Bacillota</taxon>
        <taxon>Erysipelotrichia</taxon>
        <taxon>Erysipelotrichales</taxon>
        <taxon>Erysipelotrichaceae</taxon>
        <taxon>Floccifex</taxon>
    </lineage>
</organism>
<dbReference type="EMBL" id="VUMM01000021">
    <property type="protein sequence ID" value="MSS02147.1"/>
    <property type="molecule type" value="Genomic_DNA"/>
</dbReference>
<keyword evidence="1" id="KW-0812">Transmembrane</keyword>
<name>A0A7X2T456_9FIRM</name>
<evidence type="ECO:0000313" key="2">
    <source>
        <dbReference type="EMBL" id="MSS02147.1"/>
    </source>
</evidence>
<feature type="transmembrane region" description="Helical" evidence="1">
    <location>
        <begin position="140"/>
        <end position="166"/>
    </location>
</feature>
<feature type="transmembrane region" description="Helical" evidence="1">
    <location>
        <begin position="6"/>
        <end position="26"/>
    </location>
</feature>
<accession>A0A7X2T456</accession>
<dbReference type="Gene3D" id="1.10.1760.20">
    <property type="match status" value="1"/>
</dbReference>
<keyword evidence="1" id="KW-0472">Membrane</keyword>